<dbReference type="SUPFAM" id="SSF52540">
    <property type="entry name" value="P-loop containing nucleoside triphosphate hydrolases"/>
    <property type="match status" value="1"/>
</dbReference>
<gene>
    <name evidence="4" type="ORF">ENN26_03555</name>
</gene>
<dbReference type="GO" id="GO:0005524">
    <property type="term" value="F:ATP binding"/>
    <property type="evidence" value="ECO:0007669"/>
    <property type="project" value="UniProtKB-KW"/>
</dbReference>
<feature type="non-terminal residue" evidence="4">
    <location>
        <position position="1"/>
    </location>
</feature>
<dbReference type="InterPro" id="IPR027417">
    <property type="entry name" value="P-loop_NTPase"/>
</dbReference>
<evidence type="ECO:0000256" key="1">
    <source>
        <dbReference type="ARBA" id="ARBA00022741"/>
    </source>
</evidence>
<evidence type="ECO:0000259" key="3">
    <source>
        <dbReference type="Pfam" id="PF06745"/>
    </source>
</evidence>
<comment type="caution">
    <text evidence="4">The sequence shown here is derived from an EMBL/GenBank/DDBJ whole genome shotgun (WGS) entry which is preliminary data.</text>
</comment>
<organism evidence="4">
    <name type="scientific">Thermofilum adornatum</name>
    <dbReference type="NCBI Taxonomy" id="1365176"/>
    <lineage>
        <taxon>Archaea</taxon>
        <taxon>Thermoproteota</taxon>
        <taxon>Thermoprotei</taxon>
        <taxon>Thermofilales</taxon>
        <taxon>Thermofilaceae</taxon>
        <taxon>Thermofilum</taxon>
    </lineage>
</organism>
<dbReference type="EMBL" id="DSAY01000066">
    <property type="protein sequence ID" value="HDP14837.1"/>
    <property type="molecule type" value="Genomic_DNA"/>
</dbReference>
<evidence type="ECO:0000313" key="4">
    <source>
        <dbReference type="EMBL" id="HDP14837.1"/>
    </source>
</evidence>
<evidence type="ECO:0000256" key="2">
    <source>
        <dbReference type="ARBA" id="ARBA00022840"/>
    </source>
</evidence>
<reference evidence="4" key="1">
    <citation type="journal article" date="2020" name="mSystems">
        <title>Genome- and Community-Level Interaction Insights into Carbon Utilization and Element Cycling Functions of Hydrothermarchaeota in Hydrothermal Sediment.</title>
        <authorList>
            <person name="Zhou Z."/>
            <person name="Liu Y."/>
            <person name="Xu W."/>
            <person name="Pan J."/>
            <person name="Luo Z.H."/>
            <person name="Li M."/>
        </authorList>
    </citation>
    <scope>NUCLEOTIDE SEQUENCE [LARGE SCALE GENOMIC DNA]</scope>
    <source>
        <strain evidence="4">SpSt-116</strain>
    </source>
</reference>
<dbReference type="PANTHER" id="PTHR43637:SF1">
    <property type="entry name" value="UPF0273 PROTEIN TM_0370"/>
    <property type="match status" value="1"/>
</dbReference>
<proteinExistence type="predicted"/>
<sequence length="93" mass="10492">AIEKTGELTTIMTSEIPTGSTKLSRFGVEEFLASGIIVLGIEEIYGNVERVMYIRKARWAPVKPSKYIFDIVSGKGIVIREPLSEYLKRMRRG</sequence>
<name>A0A7C1CCK1_9CREN</name>
<dbReference type="AlphaFoldDB" id="A0A7C1CCK1"/>
<feature type="domain" description="KaiC-like" evidence="3">
    <location>
        <begin position="6"/>
        <end position="82"/>
    </location>
</feature>
<dbReference type="Pfam" id="PF06745">
    <property type="entry name" value="ATPase"/>
    <property type="match status" value="1"/>
</dbReference>
<dbReference type="InterPro" id="IPR014774">
    <property type="entry name" value="KaiC-like_dom"/>
</dbReference>
<accession>A0A7C1CCK1</accession>
<dbReference type="Gene3D" id="3.40.50.300">
    <property type="entry name" value="P-loop containing nucleotide triphosphate hydrolases"/>
    <property type="match status" value="1"/>
</dbReference>
<keyword evidence="1" id="KW-0547">Nucleotide-binding</keyword>
<dbReference type="PANTHER" id="PTHR43637">
    <property type="entry name" value="UPF0273 PROTEIN TM_0370"/>
    <property type="match status" value="1"/>
</dbReference>
<keyword evidence="2" id="KW-0067">ATP-binding</keyword>
<protein>
    <submittedName>
        <fullName evidence="4">Recombinase RecA</fullName>
    </submittedName>
</protein>